<organism evidence="2 3">
    <name type="scientific">Enterovirga aerilata</name>
    <dbReference type="NCBI Taxonomy" id="2730920"/>
    <lineage>
        <taxon>Bacteria</taxon>
        <taxon>Pseudomonadati</taxon>
        <taxon>Pseudomonadota</taxon>
        <taxon>Alphaproteobacteria</taxon>
        <taxon>Hyphomicrobiales</taxon>
        <taxon>Methylobacteriaceae</taxon>
        <taxon>Enterovirga</taxon>
    </lineage>
</organism>
<dbReference type="EMBL" id="JABEPP010000001">
    <property type="protein sequence ID" value="NNM70934.1"/>
    <property type="molecule type" value="Genomic_DNA"/>
</dbReference>
<keyword evidence="3" id="KW-1185">Reference proteome</keyword>
<dbReference type="CDD" id="cd18692">
    <property type="entry name" value="PIN_VapC-like"/>
    <property type="match status" value="1"/>
</dbReference>
<dbReference type="Gene3D" id="3.40.50.1010">
    <property type="entry name" value="5'-nuclease"/>
    <property type="match status" value="1"/>
</dbReference>
<evidence type="ECO:0000259" key="1">
    <source>
        <dbReference type="Pfam" id="PF01850"/>
    </source>
</evidence>
<dbReference type="Pfam" id="PF01850">
    <property type="entry name" value="PIN"/>
    <property type="match status" value="1"/>
</dbReference>
<name>A0A849I055_9HYPH</name>
<gene>
    <name evidence="2" type="ORF">HJG44_00805</name>
</gene>
<dbReference type="Proteomes" id="UP000564885">
    <property type="component" value="Unassembled WGS sequence"/>
</dbReference>
<accession>A0A849I055</accession>
<dbReference type="AlphaFoldDB" id="A0A849I055"/>
<dbReference type="SUPFAM" id="SSF88723">
    <property type="entry name" value="PIN domain-like"/>
    <property type="match status" value="1"/>
</dbReference>
<evidence type="ECO:0000313" key="3">
    <source>
        <dbReference type="Proteomes" id="UP000564885"/>
    </source>
</evidence>
<sequence>MPAQVLAEAYRVLCRKGRLKRVDARERIGEYEDAAEVAPTLQSTLSAALDLATTHRLQIFDAIILAASAEAGCRMLLTENMQDGFVWRGVTVVNPFAATPHPLLADLLRH</sequence>
<dbReference type="InterPro" id="IPR029060">
    <property type="entry name" value="PIN-like_dom_sf"/>
</dbReference>
<protein>
    <submittedName>
        <fullName evidence="2">PIN domain-containing protein</fullName>
    </submittedName>
</protein>
<reference evidence="2 3" key="1">
    <citation type="submission" date="2020-04" db="EMBL/GenBank/DDBJ databases">
        <title>Enterovirga sp. isolate from soil.</title>
        <authorList>
            <person name="Chea S."/>
            <person name="Kim D.-U."/>
        </authorList>
    </citation>
    <scope>NUCLEOTIDE SEQUENCE [LARGE SCALE GENOMIC DNA]</scope>
    <source>
        <strain evidence="2 3">DB1703</strain>
    </source>
</reference>
<dbReference type="InterPro" id="IPR002716">
    <property type="entry name" value="PIN_dom"/>
</dbReference>
<proteinExistence type="predicted"/>
<feature type="domain" description="PIN" evidence="1">
    <location>
        <begin position="1"/>
        <end position="79"/>
    </location>
</feature>
<evidence type="ECO:0000313" key="2">
    <source>
        <dbReference type="EMBL" id="NNM70934.1"/>
    </source>
</evidence>
<comment type="caution">
    <text evidence="2">The sequence shown here is derived from an EMBL/GenBank/DDBJ whole genome shotgun (WGS) entry which is preliminary data.</text>
</comment>